<dbReference type="InterPro" id="IPR000297">
    <property type="entry name" value="PPIase_PpiC"/>
</dbReference>
<keyword evidence="1" id="KW-0697">Rotamase</keyword>
<keyword evidence="2" id="KW-0732">Signal</keyword>
<dbReference type="GO" id="GO:0003755">
    <property type="term" value="F:peptidyl-prolyl cis-trans isomerase activity"/>
    <property type="evidence" value="ECO:0007669"/>
    <property type="project" value="UniProtKB-KW"/>
</dbReference>
<dbReference type="InterPro" id="IPR046357">
    <property type="entry name" value="PPIase_dom_sf"/>
</dbReference>
<evidence type="ECO:0000313" key="4">
    <source>
        <dbReference type="EMBL" id="OYQ45187.1"/>
    </source>
</evidence>
<evidence type="ECO:0000259" key="3">
    <source>
        <dbReference type="PROSITE" id="PS50198"/>
    </source>
</evidence>
<dbReference type="RefSeq" id="WP_094485965.1">
    <property type="nucleotide sequence ID" value="NZ_NOXX01000185.1"/>
</dbReference>
<keyword evidence="5" id="KW-1185">Reference proteome</keyword>
<evidence type="ECO:0000313" key="5">
    <source>
        <dbReference type="Proteomes" id="UP000216035"/>
    </source>
</evidence>
<evidence type="ECO:0000256" key="2">
    <source>
        <dbReference type="SAM" id="SignalP"/>
    </source>
</evidence>
<proteinExistence type="predicted"/>
<dbReference type="PANTHER" id="PTHR47245">
    <property type="entry name" value="PEPTIDYLPROLYL ISOMERASE"/>
    <property type="match status" value="1"/>
</dbReference>
<protein>
    <submittedName>
        <fullName evidence="4">Peptidylprolyl isomerase</fullName>
    </submittedName>
</protein>
<feature type="signal peptide" evidence="2">
    <location>
        <begin position="1"/>
        <end position="20"/>
    </location>
</feature>
<organism evidence="4 5">
    <name type="scientific">Flavobacterium aurantiibacter</name>
    <dbReference type="NCBI Taxonomy" id="2023067"/>
    <lineage>
        <taxon>Bacteria</taxon>
        <taxon>Pseudomonadati</taxon>
        <taxon>Bacteroidota</taxon>
        <taxon>Flavobacteriia</taxon>
        <taxon>Flavobacteriales</taxon>
        <taxon>Flavobacteriaceae</taxon>
        <taxon>Flavobacterium</taxon>
    </lineage>
</organism>
<evidence type="ECO:0000256" key="1">
    <source>
        <dbReference type="PROSITE-ProRule" id="PRU00278"/>
    </source>
</evidence>
<sequence length="652" mass="74922">MKIKWLLFCLFLLSIPAGFAQNITKEVLFTVDGEPFYTDEFARVYKKNIDLVKDESQKDLNQYLDLYIGYKLKIIKANKLGLQNGTAYQNELKSYRSQLAKNYLTDTKVTEELVAEAYERSKFEIKAAHILISCDENASPADTLKAFNKISEIRNRITKGEEFGKLAKEFSEDPSAKENSGDLGFFSVFRMVYPFESGAYKTAVGKISNPVRTRFGYHIIKVLEKRANRGEVNVAHIMIAKPGNTDGDAKAKVKIAEIYQKLQQGEKFETLAEMYSEDQSTAKKGGVLNKFASGDLTSEEFEDVAFSLSAEKAISEPFETEFGWHIVKFLQRFPMKPFQEVKSDLESRIKKDERSRKITNSLVEKLTAKYSPKTDQKTYKAVEKIFDDSFYKGEWKLPADTKAFEKTIYTVDKQQYKAIDFIQYVEKRQKAAPDVKPIAKLVENLYQSFTAEKLQEYYNNNLENEFSEFADIMTEYRDGLLLFDLMEKEIWQKAKTDTIGLQNFYNSNKSAYRWKKRFEGIIASSVTKDLVTKTKKALKNKTAIADIKKELNKDGKSVMITEGTFDENSDAYPATLAWKEGLSEVLQKGDYFYVIEIKKILPAADKTFEEAKGKIINDYQQYLESNWVTNLKKDFKIDVNQAAFERVKAALK</sequence>
<dbReference type="InterPro" id="IPR050245">
    <property type="entry name" value="PrsA_foldase"/>
</dbReference>
<dbReference type="PROSITE" id="PS50198">
    <property type="entry name" value="PPIC_PPIASE_2"/>
    <property type="match status" value="2"/>
</dbReference>
<dbReference type="AlphaFoldDB" id="A0A255ZUI0"/>
<dbReference type="Proteomes" id="UP000216035">
    <property type="component" value="Unassembled WGS sequence"/>
</dbReference>
<reference evidence="4 5" key="1">
    <citation type="submission" date="2017-07" db="EMBL/GenBank/DDBJ databases">
        <title>Flavobacterium cyanobacteriorum sp. nov., isolated from cyanobacterial aggregates in a eutrophic lake.</title>
        <authorList>
            <person name="Cai H."/>
        </authorList>
    </citation>
    <scope>NUCLEOTIDE SEQUENCE [LARGE SCALE GENOMIC DNA]</scope>
    <source>
        <strain evidence="4 5">TH167</strain>
    </source>
</reference>
<dbReference type="EMBL" id="NOXX01000185">
    <property type="protein sequence ID" value="OYQ45187.1"/>
    <property type="molecule type" value="Genomic_DNA"/>
</dbReference>
<name>A0A255ZUI0_9FLAO</name>
<keyword evidence="1 4" id="KW-0413">Isomerase</keyword>
<dbReference type="OrthoDB" id="14196at2"/>
<dbReference type="Pfam" id="PF00639">
    <property type="entry name" value="Rotamase"/>
    <property type="match status" value="1"/>
</dbReference>
<feature type="domain" description="PpiC" evidence="3">
    <location>
        <begin position="122"/>
        <end position="224"/>
    </location>
</feature>
<dbReference type="InterPro" id="IPR027304">
    <property type="entry name" value="Trigger_fact/SurA_dom_sf"/>
</dbReference>
<feature type="domain" description="PpiC" evidence="3">
    <location>
        <begin position="229"/>
        <end position="331"/>
    </location>
</feature>
<feature type="chain" id="PRO_5013055835" evidence="2">
    <location>
        <begin position="21"/>
        <end position="652"/>
    </location>
</feature>
<dbReference type="Pfam" id="PF13616">
    <property type="entry name" value="Rotamase_3"/>
    <property type="match status" value="1"/>
</dbReference>
<accession>A0A255ZUI0</accession>
<dbReference type="Pfam" id="PF13145">
    <property type="entry name" value="Rotamase_2"/>
    <property type="match status" value="1"/>
</dbReference>
<dbReference type="PANTHER" id="PTHR47245:SF2">
    <property type="entry name" value="PEPTIDYL-PROLYL CIS-TRANS ISOMERASE HP_0175-RELATED"/>
    <property type="match status" value="1"/>
</dbReference>
<dbReference type="SUPFAM" id="SSF54534">
    <property type="entry name" value="FKBP-like"/>
    <property type="match status" value="2"/>
</dbReference>
<comment type="caution">
    <text evidence="4">The sequence shown here is derived from an EMBL/GenBank/DDBJ whole genome shotgun (WGS) entry which is preliminary data.</text>
</comment>
<dbReference type="SUPFAM" id="SSF109998">
    <property type="entry name" value="Triger factor/SurA peptide-binding domain-like"/>
    <property type="match status" value="1"/>
</dbReference>
<gene>
    <name evidence="4" type="ORF">CHX27_06565</name>
</gene>
<dbReference type="Gene3D" id="3.10.50.40">
    <property type="match status" value="2"/>
</dbReference>